<dbReference type="OrthoDB" id="10028886at2759"/>
<accession>G8C239</accession>
<dbReference type="Proteomes" id="UP000005666">
    <property type="component" value="Chromosome 16"/>
</dbReference>
<protein>
    <recommendedName>
        <fullName evidence="5">Pyridoxamine kinase/Phosphomethylpyrimidine kinase domain-containing protein</fullName>
    </recommendedName>
</protein>
<dbReference type="NCBIfam" id="TIGR00097">
    <property type="entry name" value="HMP-P_kinase"/>
    <property type="match status" value="1"/>
</dbReference>
<dbReference type="KEGG" id="tpf:TPHA_0P00590"/>
<dbReference type="InterPro" id="IPR004305">
    <property type="entry name" value="Thiaminase-2/PQQC"/>
</dbReference>
<dbReference type="FunFam" id="1.20.910.10:FF:000003">
    <property type="entry name" value="Hydroxymethylpyrimidine/phosphomethylpyrimidine kinase THI20"/>
    <property type="match status" value="1"/>
</dbReference>
<evidence type="ECO:0000313" key="3">
    <source>
        <dbReference type="EMBL" id="CCE66217.1"/>
    </source>
</evidence>
<feature type="domain" description="Pyridoxamine kinase/Phosphomethylpyrimidine kinase" evidence="2">
    <location>
        <begin position="33"/>
        <end position="285"/>
    </location>
</feature>
<sequence length="553" mass="62098">MDQTSLYINTAPPYLKLNQNESLPVVMTIAGSDSSGGAGVEADIKTITSHKCYAMTCITALTIQTPTSVYGIQVTPKHVVSKILDVNLRDMRCNVIKTGMLTTDAIEAIETKLKEYDNGDIKSSRPILVIDPVMVATSGSFLASGDLKDLLIEKITPWADLLTPNIPECFKLIDREMDLKNTQDIFKLAKEVSIVTNCSNILVKGGHLPWNEEKKHIIDILYIGKENKFIVYEGHYTETKNTHGTGCTLASSIASNLALGYSLTHAVYGAIEYVQNAVSIGCYVTSEIVKENGPINHVYAIEVPLEKMMKDECFSAQELIPKPTSSTFSASEDFFTYLINHPKVKPHWESYINHDFVKQIAQGTVDSKKFKFFLEQDYSYLVDYARIHCIAGSKAPTLEDIEKALSIVGSVKQEMENHEKKLKEAFGVTGEKYLEGIKKGPALKAYSRYFYDVSKRGSWEELVTSLNPCLMGYGYALIQQEKYIVKNEGSIYYDWCQTYSSKWYREHVEEGRSLLNKIGSKCPPSDIDKLVNIYADVCELETKFWDAALNYEE</sequence>
<evidence type="ECO:0000313" key="4">
    <source>
        <dbReference type="Proteomes" id="UP000005666"/>
    </source>
</evidence>
<reference evidence="3 4" key="1">
    <citation type="journal article" date="2011" name="Proc. Natl. Acad. Sci. U.S.A.">
        <title>Evolutionary erosion of yeast sex chromosomes by mating-type switching accidents.</title>
        <authorList>
            <person name="Gordon J.L."/>
            <person name="Armisen D."/>
            <person name="Proux-Wera E."/>
            <person name="Oheigeartaigh S.S."/>
            <person name="Byrne K.P."/>
            <person name="Wolfe K.H."/>
        </authorList>
    </citation>
    <scope>NUCLEOTIDE SEQUENCE [LARGE SCALE GENOMIC DNA]</scope>
    <source>
        <strain evidence="4">ATCC 24235 / CBS 4417 / NBRC 1672 / NRRL Y-8282 / UCD 70-5</strain>
    </source>
</reference>
<dbReference type="RefSeq" id="XP_003688651.1">
    <property type="nucleotide sequence ID" value="XM_003688603.1"/>
</dbReference>
<dbReference type="InterPro" id="IPR027574">
    <property type="entry name" value="Thiaminase_II"/>
</dbReference>
<dbReference type="GeneID" id="11530875"/>
<dbReference type="SUPFAM" id="SSF48613">
    <property type="entry name" value="Heme oxygenase-like"/>
    <property type="match status" value="1"/>
</dbReference>
<dbReference type="InterPro" id="IPR016084">
    <property type="entry name" value="Haem_Oase-like_multi-hlx"/>
</dbReference>
<dbReference type="SUPFAM" id="SSF53613">
    <property type="entry name" value="Ribokinase-like"/>
    <property type="match status" value="1"/>
</dbReference>
<dbReference type="STRING" id="1071381.G8C239"/>
<proteinExistence type="predicted"/>
<dbReference type="Gene3D" id="1.20.910.10">
    <property type="entry name" value="Heme oxygenase-like"/>
    <property type="match status" value="1"/>
</dbReference>
<dbReference type="GO" id="GO:0008972">
    <property type="term" value="F:phosphomethylpyrimidine kinase activity"/>
    <property type="evidence" value="ECO:0007669"/>
    <property type="project" value="InterPro"/>
</dbReference>
<dbReference type="HOGENOM" id="CLU_020520_2_1_1"/>
<dbReference type="NCBIfam" id="TIGR04306">
    <property type="entry name" value="salvage_TenA"/>
    <property type="match status" value="1"/>
</dbReference>
<dbReference type="GO" id="GO:0008902">
    <property type="term" value="F:hydroxymethylpyrimidine kinase activity"/>
    <property type="evidence" value="ECO:0007669"/>
    <property type="project" value="TreeGrafter"/>
</dbReference>
<dbReference type="InterPro" id="IPR004399">
    <property type="entry name" value="HMP/HMP-P_kinase_dom"/>
</dbReference>
<dbReference type="CDD" id="cd19367">
    <property type="entry name" value="TenA_C_ScTHI20-like"/>
    <property type="match status" value="1"/>
</dbReference>
<dbReference type="GO" id="GO:0005829">
    <property type="term" value="C:cytosol"/>
    <property type="evidence" value="ECO:0007669"/>
    <property type="project" value="TreeGrafter"/>
</dbReference>
<organism evidence="3 4">
    <name type="scientific">Tetrapisispora phaffii (strain ATCC 24235 / CBS 4417 / NBRC 1672 / NRRL Y-8282 / UCD 70-5)</name>
    <name type="common">Yeast</name>
    <name type="synonym">Fabospora phaffii</name>
    <dbReference type="NCBI Taxonomy" id="1071381"/>
    <lineage>
        <taxon>Eukaryota</taxon>
        <taxon>Fungi</taxon>
        <taxon>Dikarya</taxon>
        <taxon>Ascomycota</taxon>
        <taxon>Saccharomycotina</taxon>
        <taxon>Saccharomycetes</taxon>
        <taxon>Saccharomycetales</taxon>
        <taxon>Saccharomycetaceae</taxon>
        <taxon>Tetrapisispora</taxon>
    </lineage>
</organism>
<dbReference type="AlphaFoldDB" id="G8C239"/>
<dbReference type="OMA" id="FWEMFPY"/>
<dbReference type="InterPro" id="IPR029056">
    <property type="entry name" value="Ribokinase-like"/>
</dbReference>
<dbReference type="PANTHER" id="PTHR20858">
    <property type="entry name" value="PHOSPHOMETHYLPYRIMIDINE KINASE"/>
    <property type="match status" value="1"/>
</dbReference>
<dbReference type="GO" id="GO:0050334">
    <property type="term" value="F:thiaminase activity"/>
    <property type="evidence" value="ECO:0007669"/>
    <property type="project" value="InterPro"/>
</dbReference>
<dbReference type="InterPro" id="IPR013749">
    <property type="entry name" value="PM/HMP-P_kinase-1"/>
</dbReference>
<dbReference type="eggNOG" id="KOG2598">
    <property type="taxonomic scope" value="Eukaryota"/>
</dbReference>
<dbReference type="CDD" id="cd01169">
    <property type="entry name" value="HMPP_kinase"/>
    <property type="match status" value="1"/>
</dbReference>
<name>G8C239_TETPH</name>
<dbReference type="Pfam" id="PF03070">
    <property type="entry name" value="TENA_THI-4"/>
    <property type="match status" value="1"/>
</dbReference>
<evidence type="ECO:0008006" key="5">
    <source>
        <dbReference type="Google" id="ProtNLM"/>
    </source>
</evidence>
<dbReference type="Pfam" id="PF08543">
    <property type="entry name" value="Phos_pyr_kin"/>
    <property type="match status" value="1"/>
</dbReference>
<dbReference type="PANTHER" id="PTHR20858:SF17">
    <property type="entry name" value="HYDROXYMETHYLPYRIMIDINE_PHOSPHOMETHYLPYRIMIDINE KINASE THI20-RELATED"/>
    <property type="match status" value="1"/>
</dbReference>
<evidence type="ECO:0000259" key="1">
    <source>
        <dbReference type="Pfam" id="PF03070"/>
    </source>
</evidence>
<dbReference type="GO" id="GO:0009228">
    <property type="term" value="P:thiamine biosynthetic process"/>
    <property type="evidence" value="ECO:0007669"/>
    <property type="project" value="InterPro"/>
</dbReference>
<dbReference type="Gene3D" id="3.40.1190.20">
    <property type="match status" value="1"/>
</dbReference>
<evidence type="ECO:0000259" key="2">
    <source>
        <dbReference type="Pfam" id="PF08543"/>
    </source>
</evidence>
<gene>
    <name evidence="3" type="primary">TPHA0P00590</name>
    <name evidence="3" type="ordered locus">TPHA_0P00590</name>
</gene>
<keyword evidence="4" id="KW-1185">Reference proteome</keyword>
<feature type="domain" description="Thiaminase-2/PQQC" evidence="1">
    <location>
        <begin position="341"/>
        <end position="550"/>
    </location>
</feature>
<dbReference type="EMBL" id="HE612871">
    <property type="protein sequence ID" value="CCE66217.1"/>
    <property type="molecule type" value="Genomic_DNA"/>
</dbReference>